<dbReference type="PANTHER" id="PTHR43776:SF4">
    <property type="entry name" value="PUTRESCINE EXPORT SYSTEM ATP-BINDING PROTEIN SAPF"/>
    <property type="match status" value="1"/>
</dbReference>
<evidence type="ECO:0000256" key="2">
    <source>
        <dbReference type="ARBA" id="ARBA00005417"/>
    </source>
</evidence>
<comment type="caution">
    <text evidence="10">The sequence shown here is derived from an EMBL/GenBank/DDBJ whole genome shotgun (WGS) entry which is preliminary data.</text>
</comment>
<name>A0A2M8S0A2_9PAST</name>
<accession>A0A2M8S0A2</accession>
<dbReference type="InterPro" id="IPR003439">
    <property type="entry name" value="ABC_transporter-like_ATP-bd"/>
</dbReference>
<keyword evidence="6" id="KW-0547">Nucleotide-binding</keyword>
<keyword evidence="4" id="KW-1003">Cell membrane</keyword>
<keyword evidence="7 10" id="KW-0067">ATP-binding</keyword>
<dbReference type="InterPro" id="IPR003593">
    <property type="entry name" value="AAA+_ATPase"/>
</dbReference>
<evidence type="ECO:0000256" key="7">
    <source>
        <dbReference type="ARBA" id="ARBA00022840"/>
    </source>
</evidence>
<evidence type="ECO:0000313" key="10">
    <source>
        <dbReference type="EMBL" id="PJG84548.1"/>
    </source>
</evidence>
<comment type="subcellular location">
    <subcellularLocation>
        <location evidence="1">Cell inner membrane</location>
        <topology evidence="1">Peripheral membrane protein</topology>
    </subcellularLocation>
</comment>
<evidence type="ECO:0000313" key="11">
    <source>
        <dbReference type="Proteomes" id="UP000229329"/>
    </source>
</evidence>
<dbReference type="PROSITE" id="PS50893">
    <property type="entry name" value="ABC_TRANSPORTER_2"/>
    <property type="match status" value="1"/>
</dbReference>
<evidence type="ECO:0000256" key="5">
    <source>
        <dbReference type="ARBA" id="ARBA00022519"/>
    </source>
</evidence>
<protein>
    <submittedName>
        <fullName evidence="10">Peptide ABC transporter ATP-binding protein</fullName>
    </submittedName>
</protein>
<dbReference type="PANTHER" id="PTHR43776">
    <property type="entry name" value="TRANSPORT ATP-BINDING PROTEIN"/>
    <property type="match status" value="1"/>
</dbReference>
<evidence type="ECO:0000256" key="4">
    <source>
        <dbReference type="ARBA" id="ARBA00022475"/>
    </source>
</evidence>
<dbReference type="Proteomes" id="UP000229329">
    <property type="component" value="Unassembled WGS sequence"/>
</dbReference>
<keyword evidence="5" id="KW-0997">Cell inner membrane</keyword>
<dbReference type="GO" id="GO:0016887">
    <property type="term" value="F:ATP hydrolysis activity"/>
    <property type="evidence" value="ECO:0007669"/>
    <property type="project" value="InterPro"/>
</dbReference>
<gene>
    <name evidence="10" type="ORF">CVP05_11040</name>
</gene>
<organism evidence="10 11">
    <name type="scientific">Conservatibacter flavescens</name>
    <dbReference type="NCBI Taxonomy" id="28161"/>
    <lineage>
        <taxon>Bacteria</taxon>
        <taxon>Pseudomonadati</taxon>
        <taxon>Pseudomonadota</taxon>
        <taxon>Gammaproteobacteria</taxon>
        <taxon>Pasteurellales</taxon>
        <taxon>Pasteurellaceae</taxon>
        <taxon>Conservatibacter</taxon>
    </lineage>
</organism>
<evidence type="ECO:0000256" key="3">
    <source>
        <dbReference type="ARBA" id="ARBA00022448"/>
    </source>
</evidence>
<dbReference type="RefSeq" id="WP_100289626.1">
    <property type="nucleotide sequence ID" value="NZ_PHHA01000028.1"/>
</dbReference>
<dbReference type="SUPFAM" id="SSF52540">
    <property type="entry name" value="P-loop containing nucleoside triphosphate hydrolases"/>
    <property type="match status" value="1"/>
</dbReference>
<dbReference type="AlphaFoldDB" id="A0A2M8S0A2"/>
<feature type="domain" description="ABC transporter" evidence="9">
    <location>
        <begin position="5"/>
        <end position="250"/>
    </location>
</feature>
<dbReference type="OrthoDB" id="9784450at2"/>
<keyword evidence="3" id="KW-0813">Transport</keyword>
<evidence type="ECO:0000256" key="1">
    <source>
        <dbReference type="ARBA" id="ARBA00004417"/>
    </source>
</evidence>
<dbReference type="Gene3D" id="3.40.50.300">
    <property type="entry name" value="P-loop containing nucleotide triphosphate hydrolases"/>
    <property type="match status" value="1"/>
</dbReference>
<dbReference type="GO" id="GO:0055085">
    <property type="term" value="P:transmembrane transport"/>
    <property type="evidence" value="ECO:0007669"/>
    <property type="project" value="UniProtKB-ARBA"/>
</dbReference>
<dbReference type="EMBL" id="PHHA01000028">
    <property type="protein sequence ID" value="PJG84548.1"/>
    <property type="molecule type" value="Genomic_DNA"/>
</dbReference>
<dbReference type="GO" id="GO:0005524">
    <property type="term" value="F:ATP binding"/>
    <property type="evidence" value="ECO:0007669"/>
    <property type="project" value="UniProtKB-KW"/>
</dbReference>
<keyword evidence="11" id="KW-1185">Reference proteome</keyword>
<sequence>MTPLLQVEDLSKSFTDSVGLFGQRRFSAVNQISFSLERKKTLAIIGHNGSGKSTLAKMIVGITEPSAGKILFNGNELYFGDHEYRAKHIRMVFQDVNNAFNPRLNVGQILDAPLRLLTNLTVHERNEKIGLTLRMVGLYPDHANIKISTMSISQKQRVALARAVILEPEIIIADDALGSLDSSVKTQLINLMLELQNRLGVSYIYVGQHLGIIKHMADEVLVMDNGQMIEYGTTRELFSAPQTEITRRLVESHFGKELDNSAWESLMCK</sequence>
<dbReference type="InterPro" id="IPR027417">
    <property type="entry name" value="P-loop_NTPase"/>
</dbReference>
<reference evidence="10 11" key="1">
    <citation type="submission" date="2017-11" db="EMBL/GenBank/DDBJ databases">
        <title>Reclassification of Bisgaard taxon 7 as Conservatibacter flavescens gen. nov., sp. nov.</title>
        <authorList>
            <person name="Christensen H."/>
        </authorList>
    </citation>
    <scope>NUCLEOTIDE SEQUENCE [LARGE SCALE GENOMIC DNA]</scope>
    <source>
        <strain evidence="10 11">7_4</strain>
    </source>
</reference>
<dbReference type="SMART" id="SM00382">
    <property type="entry name" value="AAA"/>
    <property type="match status" value="1"/>
</dbReference>
<dbReference type="InterPro" id="IPR050319">
    <property type="entry name" value="ABC_transp_ATP-bind"/>
</dbReference>
<comment type="similarity">
    <text evidence="2">Belongs to the ABC transporter superfamily.</text>
</comment>
<evidence type="ECO:0000256" key="6">
    <source>
        <dbReference type="ARBA" id="ARBA00022741"/>
    </source>
</evidence>
<keyword evidence="8" id="KW-0472">Membrane</keyword>
<proteinExistence type="inferred from homology"/>
<dbReference type="Pfam" id="PF00005">
    <property type="entry name" value="ABC_tran"/>
    <property type="match status" value="1"/>
</dbReference>
<dbReference type="CDD" id="cd03257">
    <property type="entry name" value="ABC_NikE_OppD_transporters"/>
    <property type="match status" value="1"/>
</dbReference>
<evidence type="ECO:0000259" key="9">
    <source>
        <dbReference type="PROSITE" id="PS50893"/>
    </source>
</evidence>
<evidence type="ECO:0000256" key="8">
    <source>
        <dbReference type="ARBA" id="ARBA00023136"/>
    </source>
</evidence>
<dbReference type="GO" id="GO:0005886">
    <property type="term" value="C:plasma membrane"/>
    <property type="evidence" value="ECO:0007669"/>
    <property type="project" value="UniProtKB-SubCell"/>
</dbReference>